<dbReference type="PROSITE" id="PS51755">
    <property type="entry name" value="OMPR_PHOB"/>
    <property type="match status" value="1"/>
</dbReference>
<evidence type="ECO:0000313" key="5">
    <source>
        <dbReference type="Proteomes" id="UP001057520"/>
    </source>
</evidence>
<dbReference type="Pfam" id="PF00486">
    <property type="entry name" value="Trans_reg_C"/>
    <property type="match status" value="1"/>
</dbReference>
<proteinExistence type="predicted"/>
<keyword evidence="5" id="KW-1185">Reference proteome</keyword>
<dbReference type="InterPro" id="IPR036388">
    <property type="entry name" value="WH-like_DNA-bd_sf"/>
</dbReference>
<dbReference type="SUPFAM" id="SSF46894">
    <property type="entry name" value="C-terminal effector domain of the bipartite response regulators"/>
    <property type="match status" value="1"/>
</dbReference>
<reference evidence="4 5" key="1">
    <citation type="submission" date="2022-04" db="EMBL/GenBank/DDBJ databases">
        <title>Genome sequence of soybean root-associated Caulobacter segnis RL271.</title>
        <authorList>
            <person name="Longley R."/>
            <person name="Bonito G."/>
            <person name="Trigodet F."/>
            <person name="Crosson S."/>
            <person name="Fiebig A."/>
        </authorList>
    </citation>
    <scope>NUCLEOTIDE SEQUENCE [LARGE SCALE GENOMIC DNA]</scope>
    <source>
        <strain evidence="4 5">RL271</strain>
    </source>
</reference>
<keyword evidence="1 2" id="KW-0238">DNA-binding</keyword>
<organism evidence="4 5">
    <name type="scientific">Caulobacter segnis</name>
    <dbReference type="NCBI Taxonomy" id="88688"/>
    <lineage>
        <taxon>Bacteria</taxon>
        <taxon>Pseudomonadati</taxon>
        <taxon>Pseudomonadota</taxon>
        <taxon>Alphaproteobacteria</taxon>
        <taxon>Caulobacterales</taxon>
        <taxon>Caulobacteraceae</taxon>
        <taxon>Caulobacter</taxon>
    </lineage>
</organism>
<evidence type="ECO:0000259" key="3">
    <source>
        <dbReference type="PROSITE" id="PS51755"/>
    </source>
</evidence>
<feature type="domain" description="OmpR/PhoB-type" evidence="3">
    <location>
        <begin position="4"/>
        <end position="102"/>
    </location>
</feature>
<name>A0ABY5A1U8_9CAUL</name>
<accession>A0ABY5A1U8</accession>
<dbReference type="Gene3D" id="1.10.10.10">
    <property type="entry name" value="Winged helix-like DNA-binding domain superfamily/Winged helix DNA-binding domain"/>
    <property type="match status" value="1"/>
</dbReference>
<dbReference type="SMART" id="SM00862">
    <property type="entry name" value="Trans_reg_C"/>
    <property type="match status" value="1"/>
</dbReference>
<dbReference type="EMBL" id="CP096040">
    <property type="protein sequence ID" value="USQ98106.1"/>
    <property type="molecule type" value="Genomic_DNA"/>
</dbReference>
<dbReference type="InterPro" id="IPR001867">
    <property type="entry name" value="OmpR/PhoB-type_DNA-bd"/>
</dbReference>
<dbReference type="PANTHER" id="PTHR47691">
    <property type="entry name" value="REGULATOR-RELATED"/>
    <property type="match status" value="1"/>
</dbReference>
<dbReference type="PANTHER" id="PTHR47691:SF3">
    <property type="entry name" value="HTH-TYPE TRANSCRIPTIONAL REGULATOR RV0890C-RELATED"/>
    <property type="match status" value="1"/>
</dbReference>
<dbReference type="CDD" id="cd00383">
    <property type="entry name" value="trans_reg_C"/>
    <property type="match status" value="1"/>
</dbReference>
<dbReference type="InterPro" id="IPR016032">
    <property type="entry name" value="Sig_transdc_resp-reg_C-effctor"/>
</dbReference>
<feature type="DNA-binding region" description="OmpR/PhoB-type" evidence="2">
    <location>
        <begin position="4"/>
        <end position="102"/>
    </location>
</feature>
<sequence length="198" mass="21586">MTPAPTFTFGDYLFVPGRQLLLKSGEVVRVGCRALDLLTAFVQRPGELLTKQELLEGAWPSTTVVEGNLKVHIAALRRALEDDVDAARYIATVNGRGYRFISPVETGEALSAGGAAERTLTGEVETAPVGPAPGSFEDVMALLARTMRSMVIDVPGQPDRESAQGASRRILFIELTSREEAWIEDLFAQRLRRVSATR</sequence>
<protein>
    <submittedName>
        <fullName evidence="4">Transcriptional regulator</fullName>
    </submittedName>
</protein>
<gene>
    <name evidence="4" type="ORF">MZV50_11420</name>
</gene>
<evidence type="ECO:0000313" key="4">
    <source>
        <dbReference type="EMBL" id="USQ98106.1"/>
    </source>
</evidence>
<evidence type="ECO:0000256" key="1">
    <source>
        <dbReference type="ARBA" id="ARBA00023125"/>
    </source>
</evidence>
<dbReference type="Proteomes" id="UP001057520">
    <property type="component" value="Chromosome"/>
</dbReference>
<evidence type="ECO:0000256" key="2">
    <source>
        <dbReference type="PROSITE-ProRule" id="PRU01091"/>
    </source>
</evidence>